<dbReference type="GO" id="GO:0009424">
    <property type="term" value="C:bacterial-type flagellum hook"/>
    <property type="evidence" value="ECO:0007669"/>
    <property type="project" value="TreeGrafter"/>
</dbReference>
<dbReference type="Gene3D" id="2.60.98.20">
    <property type="entry name" value="Flagellar hook protein FlgE"/>
    <property type="match status" value="1"/>
</dbReference>
<gene>
    <name evidence="10" type="ORF">AWY79_16490</name>
    <name evidence="11" type="ORF">EDC59_102331</name>
</gene>
<evidence type="ECO:0000259" key="7">
    <source>
        <dbReference type="Pfam" id="PF06429"/>
    </source>
</evidence>
<dbReference type="Pfam" id="PF00460">
    <property type="entry name" value="Flg_bb_rod"/>
    <property type="match status" value="1"/>
</dbReference>
<comment type="function">
    <text evidence="5">A flexible structure which links the flagellar filament to the drive apparatus in the basal body.</text>
</comment>
<sequence length="515" mass="54251">MSITGSMYTGISGLQAQSQATSVVSNNLANSTTTGYKSSSIAFEDVFYSTVYAGGSASQVGNGVTTSSITTDYSQGAYETTNSVTDVAINGDGFYIVVDPDTGETFYTRDGGFSFDSNGYLVDSHGNRVQGWETDDGSITGGLVDIQIDNSQSPPQATSEVSFSLNLDSTATDNTTSGTNEWAALFGIYDGTSDTPLEDSRYAYQTTITVYDENGASHDLTVYYDPVETDDGSIVWEYMVCCDPDEDQRDFNGTEMSQTSGAGALVSGTMTFSSSGDIQSMTAFTLSDTPTDPTDPMAEENWVLCEFDNNGLPVFDVNFTGADENQTIALDFGISNSDFSTGTGWDAGTIDSLDDLAAVTDPDDLPKFNTSIMAANATSSTTASSATYNLIQDGYAPGELVDIAISENGILSASYTNGQTQELYTFGLADFANTQGLHSEGGNLYSATAESGQALIGTPGSAWFGTLASNALEQSNVDTATELTKLIIIQAAYQANSKIITTADTMLSTAIGMKR</sequence>
<dbReference type="OrthoDB" id="9804559at2"/>
<dbReference type="NCBIfam" id="TIGR03506">
    <property type="entry name" value="FlgEFG_subfam"/>
    <property type="match status" value="1"/>
</dbReference>
<dbReference type="InterPro" id="IPR011491">
    <property type="entry name" value="FlgE_D2"/>
</dbReference>
<keyword evidence="11" id="KW-0969">Cilium</keyword>
<proteinExistence type="inferred from homology"/>
<keyword evidence="4 5" id="KW-0975">Bacterial flagellum</keyword>
<dbReference type="InterPro" id="IPR037925">
    <property type="entry name" value="FlgE/F/G-like"/>
</dbReference>
<dbReference type="GO" id="GO:0005829">
    <property type="term" value="C:cytosol"/>
    <property type="evidence" value="ECO:0007669"/>
    <property type="project" value="TreeGrafter"/>
</dbReference>
<accession>A0A126QS31</accession>
<feature type="domain" description="Flagellar basal body rod protein N-terminal" evidence="6">
    <location>
        <begin position="7"/>
        <end position="37"/>
    </location>
</feature>
<name>A0A126QS31_9BACT</name>
<feature type="domain" description="Flagellar hook protein FlgE/F/G-like D1" evidence="9">
    <location>
        <begin position="88"/>
        <end position="150"/>
    </location>
</feature>
<comment type="subcellular location">
    <subcellularLocation>
        <location evidence="1 5">Bacterial flagellum basal body</location>
    </subcellularLocation>
</comment>
<dbReference type="InterPro" id="IPR037058">
    <property type="entry name" value="Falgellar_hook_FlgE_sf"/>
</dbReference>
<dbReference type="AlphaFoldDB" id="A0A126QS31"/>
<dbReference type="InterPro" id="IPR053967">
    <property type="entry name" value="LlgE_F_G-like_D1"/>
</dbReference>
<evidence type="ECO:0000259" key="9">
    <source>
        <dbReference type="Pfam" id="PF22692"/>
    </source>
</evidence>
<dbReference type="InterPro" id="IPR010930">
    <property type="entry name" value="Flg_bb/hook_C_dom"/>
</dbReference>
<evidence type="ECO:0000259" key="8">
    <source>
        <dbReference type="Pfam" id="PF07559"/>
    </source>
</evidence>
<evidence type="ECO:0000256" key="5">
    <source>
        <dbReference type="RuleBase" id="RU362116"/>
    </source>
</evidence>
<dbReference type="InterPro" id="IPR020013">
    <property type="entry name" value="Flagellar_FlgE/F/G"/>
</dbReference>
<evidence type="ECO:0000259" key="6">
    <source>
        <dbReference type="Pfam" id="PF00460"/>
    </source>
</evidence>
<feature type="domain" description="Flagellar hook protein FlgE D2" evidence="8">
    <location>
        <begin position="192"/>
        <end position="395"/>
    </location>
</feature>
<comment type="similarity">
    <text evidence="2 5">Belongs to the flagella basal body rod proteins family.</text>
</comment>
<dbReference type="Proteomes" id="UP000295506">
    <property type="component" value="Unassembled WGS sequence"/>
</dbReference>
<dbReference type="SUPFAM" id="SSF117143">
    <property type="entry name" value="Flagellar hook protein flgE"/>
    <property type="match status" value="1"/>
</dbReference>
<evidence type="ECO:0000313" key="11">
    <source>
        <dbReference type="EMBL" id="TDT90898.1"/>
    </source>
</evidence>
<dbReference type="Pfam" id="PF07559">
    <property type="entry name" value="FlgE_D2"/>
    <property type="match status" value="1"/>
</dbReference>
<evidence type="ECO:0000313" key="13">
    <source>
        <dbReference type="Proteomes" id="UP000295506"/>
    </source>
</evidence>
<keyword evidence="11" id="KW-0282">Flagellum</keyword>
<evidence type="ECO:0000313" key="12">
    <source>
        <dbReference type="Proteomes" id="UP000055611"/>
    </source>
</evidence>
<evidence type="ECO:0000256" key="4">
    <source>
        <dbReference type="ARBA" id="ARBA00023143"/>
    </source>
</evidence>
<dbReference type="InterPro" id="IPR001444">
    <property type="entry name" value="Flag_bb_rod_N"/>
</dbReference>
<dbReference type="PANTHER" id="PTHR30435:SF1">
    <property type="entry name" value="FLAGELLAR HOOK PROTEIN FLGE"/>
    <property type="match status" value="1"/>
</dbReference>
<dbReference type="Proteomes" id="UP000055611">
    <property type="component" value="Chromosome"/>
</dbReference>
<dbReference type="GO" id="GO:0009425">
    <property type="term" value="C:bacterial-type flagellum basal body"/>
    <property type="evidence" value="ECO:0007669"/>
    <property type="project" value="UniProtKB-SubCell"/>
</dbReference>
<dbReference type="EMBL" id="SOBK01000002">
    <property type="protein sequence ID" value="TDT90898.1"/>
    <property type="molecule type" value="Genomic_DNA"/>
</dbReference>
<evidence type="ECO:0000256" key="3">
    <source>
        <dbReference type="ARBA" id="ARBA00019015"/>
    </source>
</evidence>
<dbReference type="KEGG" id="dej:AWY79_16490"/>
<dbReference type="RefSeq" id="WP_066806313.1">
    <property type="nucleotide sequence ID" value="NZ_CP014206.1"/>
</dbReference>
<dbReference type="Pfam" id="PF06429">
    <property type="entry name" value="Flg_bbr_C"/>
    <property type="match status" value="1"/>
</dbReference>
<dbReference type="Pfam" id="PF22692">
    <property type="entry name" value="LlgE_F_G_D1"/>
    <property type="match status" value="1"/>
</dbReference>
<keyword evidence="12" id="KW-1185">Reference proteome</keyword>
<protein>
    <recommendedName>
        <fullName evidence="3 5">Flagellar hook protein FlgE</fullName>
    </recommendedName>
</protein>
<feature type="domain" description="Flagellar basal-body/hook protein C-terminal" evidence="7">
    <location>
        <begin position="469"/>
        <end position="512"/>
    </location>
</feature>
<dbReference type="EMBL" id="CP014206">
    <property type="protein sequence ID" value="AMK12588.1"/>
    <property type="molecule type" value="Genomic_DNA"/>
</dbReference>
<dbReference type="GO" id="GO:0071978">
    <property type="term" value="P:bacterial-type flagellum-dependent swarming motility"/>
    <property type="evidence" value="ECO:0007669"/>
    <property type="project" value="TreeGrafter"/>
</dbReference>
<evidence type="ECO:0000256" key="1">
    <source>
        <dbReference type="ARBA" id="ARBA00004117"/>
    </source>
</evidence>
<dbReference type="PANTHER" id="PTHR30435">
    <property type="entry name" value="FLAGELLAR PROTEIN"/>
    <property type="match status" value="1"/>
</dbReference>
<reference evidence="11 13" key="2">
    <citation type="submission" date="2019-03" db="EMBL/GenBank/DDBJ databases">
        <title>Genomic Encyclopedia of Type Strains, Phase IV (KMG-IV): sequencing the most valuable type-strain genomes for metagenomic binning, comparative biology and taxonomic classification.</title>
        <authorList>
            <person name="Goeker M."/>
        </authorList>
    </citation>
    <scope>NUCLEOTIDE SEQUENCE [LARGE SCALE GENOMIC DNA]</scope>
    <source>
        <strain evidence="11 13">DSM 101483</strain>
    </source>
</reference>
<organism evidence="11 13">
    <name type="scientific">Pseudodesulfovibrio indicus</name>
    <dbReference type="NCBI Taxonomy" id="1716143"/>
    <lineage>
        <taxon>Bacteria</taxon>
        <taxon>Pseudomonadati</taxon>
        <taxon>Thermodesulfobacteriota</taxon>
        <taxon>Desulfovibrionia</taxon>
        <taxon>Desulfovibrionales</taxon>
        <taxon>Desulfovibrionaceae</taxon>
    </lineage>
</organism>
<evidence type="ECO:0000256" key="2">
    <source>
        <dbReference type="ARBA" id="ARBA00009677"/>
    </source>
</evidence>
<keyword evidence="11" id="KW-0966">Cell projection</keyword>
<reference evidence="10 12" key="1">
    <citation type="journal article" date="2016" name="Front. Microbiol.">
        <title>Genome Sequence of the Piezophilic, Mesophilic Sulfate-Reducing Bacterium Desulfovibrio indicus J2T.</title>
        <authorList>
            <person name="Cao J."/>
            <person name="Maignien L."/>
            <person name="Shao Z."/>
            <person name="Alain K."/>
            <person name="Jebbar M."/>
        </authorList>
    </citation>
    <scope>NUCLEOTIDE SEQUENCE [LARGE SCALE GENOMIC DNA]</scope>
    <source>
        <strain evidence="10 12">J2</strain>
    </source>
</reference>
<evidence type="ECO:0000313" key="10">
    <source>
        <dbReference type="EMBL" id="AMK12588.1"/>
    </source>
</evidence>